<evidence type="ECO:0000256" key="5">
    <source>
        <dbReference type="ARBA" id="ARBA00022898"/>
    </source>
</evidence>
<organism evidence="8 9">
    <name type="scientific">Lentilactobacillus parafarraginis DSM 18390 = JCM 14109</name>
    <dbReference type="NCBI Taxonomy" id="1423786"/>
    <lineage>
        <taxon>Bacteria</taxon>
        <taxon>Bacillati</taxon>
        <taxon>Bacillota</taxon>
        <taxon>Bacilli</taxon>
        <taxon>Lactobacillales</taxon>
        <taxon>Lactobacillaceae</taxon>
        <taxon>Lentilactobacillus</taxon>
    </lineage>
</organism>
<evidence type="ECO:0000313" key="8">
    <source>
        <dbReference type="EMBL" id="KRM44191.1"/>
    </source>
</evidence>
<dbReference type="Gene3D" id="3.90.1150.10">
    <property type="entry name" value="Aspartate Aminotransferase, domain 1"/>
    <property type="match status" value="1"/>
</dbReference>
<dbReference type="Pfam" id="PF00155">
    <property type="entry name" value="Aminotran_1_2"/>
    <property type="match status" value="1"/>
</dbReference>
<dbReference type="EC" id="2.6.1.-" evidence="6"/>
<evidence type="ECO:0000259" key="7">
    <source>
        <dbReference type="Pfam" id="PF00155"/>
    </source>
</evidence>
<dbReference type="InterPro" id="IPR015422">
    <property type="entry name" value="PyrdxlP-dep_Trfase_small"/>
</dbReference>
<proteinExistence type="inferred from homology"/>
<dbReference type="PANTHER" id="PTHR46383:SF4">
    <property type="entry name" value="AMINOTRANSFERASE"/>
    <property type="match status" value="1"/>
</dbReference>
<dbReference type="InterPro" id="IPR004839">
    <property type="entry name" value="Aminotransferase_I/II_large"/>
</dbReference>
<dbReference type="PROSITE" id="PS00105">
    <property type="entry name" value="AA_TRANSFER_CLASS_1"/>
    <property type="match status" value="1"/>
</dbReference>
<sequence length="396" mass="43555">MIDISSLVKADLQTITPSMIRRINNRFSQIPNIVNLTIGEPDFPTPDHIKLAAVRSILNNHTHYAPNRGTADLLAAISSYLASRFGLDYDPNTQIVVTNGASEAISTVFNGIVEKGDRVLIAEPAFSLYKTLTALNGAVPVTVDVSKTSFKLTPKVLKATLEKYGQHLKLVVLNYPNNPTGVTYSENEVRELANVLRHYPVAVLSDEVYSELAYSGEHVSIARYLPEQTLLVNSVSKSYAMTGWRIGYLCGDPGIIRQLAKVHQAAVATVGTPNMDAATEAFLFGAPDSWHMKAVYQKRRDFLTRALTEIGFDFVPPQGAFYVYVHVPKFFKGNAMAFVEELATKAGVAVVPGEAFTGGHSNYFRMSYATSMANLDLAVSRLQAFVSHQFVEIERE</sequence>
<reference evidence="8 9" key="1">
    <citation type="journal article" date="2015" name="Genome Announc.">
        <title>Expanding the biotechnology potential of lactobacilli through comparative genomics of 213 strains and associated genera.</title>
        <authorList>
            <person name="Sun Z."/>
            <person name="Harris H.M."/>
            <person name="McCann A."/>
            <person name="Guo C."/>
            <person name="Argimon S."/>
            <person name="Zhang W."/>
            <person name="Yang X."/>
            <person name="Jeffery I.B."/>
            <person name="Cooney J.C."/>
            <person name="Kagawa T.F."/>
            <person name="Liu W."/>
            <person name="Song Y."/>
            <person name="Salvetti E."/>
            <person name="Wrobel A."/>
            <person name="Rasinkangas P."/>
            <person name="Parkhill J."/>
            <person name="Rea M.C."/>
            <person name="O'Sullivan O."/>
            <person name="Ritari J."/>
            <person name="Douillard F.P."/>
            <person name="Paul Ross R."/>
            <person name="Yang R."/>
            <person name="Briner A.E."/>
            <person name="Felis G.E."/>
            <person name="de Vos W.M."/>
            <person name="Barrangou R."/>
            <person name="Klaenhammer T.R."/>
            <person name="Caufield P.W."/>
            <person name="Cui Y."/>
            <person name="Zhang H."/>
            <person name="O'Toole P.W."/>
        </authorList>
    </citation>
    <scope>NUCLEOTIDE SEQUENCE [LARGE SCALE GENOMIC DNA]</scope>
    <source>
        <strain evidence="8 9">DSM 18390</strain>
    </source>
</reference>
<dbReference type="InterPro" id="IPR004838">
    <property type="entry name" value="NHTrfase_class1_PyrdxlP-BS"/>
</dbReference>
<protein>
    <recommendedName>
        <fullName evidence="6">Aminotransferase</fullName>
        <ecNumber evidence="6">2.6.1.-</ecNumber>
    </recommendedName>
</protein>
<keyword evidence="4 6" id="KW-0808">Transferase</keyword>
<dbReference type="SUPFAM" id="SSF53383">
    <property type="entry name" value="PLP-dependent transferases"/>
    <property type="match status" value="1"/>
</dbReference>
<comment type="cofactor">
    <cofactor evidence="1 6">
        <name>pyridoxal 5'-phosphate</name>
        <dbReference type="ChEBI" id="CHEBI:597326"/>
    </cofactor>
</comment>
<dbReference type="CDD" id="cd00609">
    <property type="entry name" value="AAT_like"/>
    <property type="match status" value="1"/>
</dbReference>
<keyword evidence="5" id="KW-0663">Pyridoxal phosphate</keyword>
<comment type="caution">
    <text evidence="8">The sequence shown here is derived from an EMBL/GenBank/DDBJ whole genome shotgun (WGS) entry which is preliminary data.</text>
</comment>
<gene>
    <name evidence="8" type="ORF">FD47_GL000780</name>
</gene>
<keyword evidence="3 6" id="KW-0032">Aminotransferase</keyword>
<comment type="similarity">
    <text evidence="2 6">Belongs to the class-I pyridoxal-phosphate-dependent aminotransferase family.</text>
</comment>
<name>A0A0R1YQ11_9LACO</name>
<dbReference type="PANTHER" id="PTHR46383">
    <property type="entry name" value="ASPARTATE AMINOTRANSFERASE"/>
    <property type="match status" value="1"/>
</dbReference>
<dbReference type="Gene3D" id="3.40.640.10">
    <property type="entry name" value="Type I PLP-dependent aspartate aminotransferase-like (Major domain)"/>
    <property type="match status" value="1"/>
</dbReference>
<dbReference type="AlphaFoldDB" id="A0A0R1YQ11"/>
<evidence type="ECO:0000256" key="2">
    <source>
        <dbReference type="ARBA" id="ARBA00007441"/>
    </source>
</evidence>
<evidence type="ECO:0000313" key="9">
    <source>
        <dbReference type="Proteomes" id="UP000051010"/>
    </source>
</evidence>
<dbReference type="GO" id="GO:0030170">
    <property type="term" value="F:pyridoxal phosphate binding"/>
    <property type="evidence" value="ECO:0007669"/>
    <property type="project" value="InterPro"/>
</dbReference>
<evidence type="ECO:0000256" key="3">
    <source>
        <dbReference type="ARBA" id="ARBA00022576"/>
    </source>
</evidence>
<dbReference type="PATRIC" id="fig|1423786.4.peg.822"/>
<dbReference type="GO" id="GO:0008483">
    <property type="term" value="F:transaminase activity"/>
    <property type="evidence" value="ECO:0007669"/>
    <property type="project" value="UniProtKB-KW"/>
</dbReference>
<evidence type="ECO:0000256" key="6">
    <source>
        <dbReference type="RuleBase" id="RU000481"/>
    </source>
</evidence>
<dbReference type="GO" id="GO:0006520">
    <property type="term" value="P:amino acid metabolic process"/>
    <property type="evidence" value="ECO:0007669"/>
    <property type="project" value="InterPro"/>
</dbReference>
<dbReference type="RefSeq" id="WP_054733891.1">
    <property type="nucleotide sequence ID" value="NZ_AZFZ01000018.1"/>
</dbReference>
<dbReference type="InterPro" id="IPR015421">
    <property type="entry name" value="PyrdxlP-dep_Trfase_major"/>
</dbReference>
<dbReference type="InterPro" id="IPR050596">
    <property type="entry name" value="AspAT/PAT-like"/>
</dbReference>
<feature type="domain" description="Aminotransferase class I/classII large" evidence="7">
    <location>
        <begin position="32"/>
        <end position="382"/>
    </location>
</feature>
<dbReference type="EMBL" id="AZFZ01000018">
    <property type="protein sequence ID" value="KRM44191.1"/>
    <property type="molecule type" value="Genomic_DNA"/>
</dbReference>
<dbReference type="InterPro" id="IPR015424">
    <property type="entry name" value="PyrdxlP-dep_Trfase"/>
</dbReference>
<evidence type="ECO:0000256" key="4">
    <source>
        <dbReference type="ARBA" id="ARBA00022679"/>
    </source>
</evidence>
<dbReference type="Proteomes" id="UP000051010">
    <property type="component" value="Unassembled WGS sequence"/>
</dbReference>
<evidence type="ECO:0000256" key="1">
    <source>
        <dbReference type="ARBA" id="ARBA00001933"/>
    </source>
</evidence>
<accession>A0A0R1YQ11</accession>